<organism evidence="1 2">
    <name type="scientific">Novosphingobium mangrovi</name>
    <name type="common">ex Hu et al. 2023</name>
    <dbReference type="NCBI Taxonomy" id="2930094"/>
    <lineage>
        <taxon>Bacteria</taxon>
        <taxon>Pseudomonadati</taxon>
        <taxon>Pseudomonadota</taxon>
        <taxon>Alphaproteobacteria</taxon>
        <taxon>Sphingomonadales</taxon>
        <taxon>Sphingomonadaceae</taxon>
        <taxon>Novosphingobium</taxon>
    </lineage>
</organism>
<proteinExistence type="predicted"/>
<reference evidence="1" key="1">
    <citation type="submission" date="2022-03" db="EMBL/GenBank/DDBJ databases">
        <title>Identification of a novel bacterium isolated from mangrove sediments.</title>
        <authorList>
            <person name="Pan X."/>
        </authorList>
    </citation>
    <scope>NUCLEOTIDE SEQUENCE</scope>
    <source>
        <strain evidence="1">B2637</strain>
    </source>
</reference>
<dbReference type="RefSeq" id="WP_243801905.1">
    <property type="nucleotide sequence ID" value="NZ_JALHAT010000034.1"/>
</dbReference>
<dbReference type="InterPro" id="IPR006311">
    <property type="entry name" value="TAT_signal"/>
</dbReference>
<gene>
    <name evidence="1" type="ORF">MTR65_15860</name>
</gene>
<dbReference type="PANTHER" id="PTHR38477">
    <property type="entry name" value="HYPOTHETICAL EXPORTED PROTEIN"/>
    <property type="match status" value="1"/>
</dbReference>
<evidence type="ECO:0000313" key="2">
    <source>
        <dbReference type="Proteomes" id="UP001162802"/>
    </source>
</evidence>
<dbReference type="InterPro" id="IPR032676">
    <property type="entry name" value="YkuD_2"/>
</dbReference>
<dbReference type="PANTHER" id="PTHR38477:SF1">
    <property type="entry name" value="MUREIN L,D-TRANSPEPTIDASE CATALYTIC DOMAIN FAMILY PROTEIN"/>
    <property type="match status" value="1"/>
</dbReference>
<sequence>MAELKSKLDRRALVRSGGAVALGAFLFRSSAFTSDPAARAAPSARAAAPGAQAGKVAARAAPDPAEFPVNRGLLERARQAMETHASSLRRRDRIALIDFSEASSERRMHLLDLEAGQATQLLVSHGSGSDPAHTGFVQSFSNAVGSNASSRGAYVTSNYYVGKHGRSQRLSGLDATNDNALQRAIVLHSAWYANPDMLRTHGMLGRSQGCFAVGEKELDDVFAFLGEGRMIYADRA</sequence>
<keyword evidence="2" id="KW-1185">Reference proteome</keyword>
<evidence type="ECO:0000313" key="1">
    <source>
        <dbReference type="EMBL" id="MCJ1962170.1"/>
    </source>
</evidence>
<dbReference type="Proteomes" id="UP001162802">
    <property type="component" value="Unassembled WGS sequence"/>
</dbReference>
<accession>A0ABT0AG47</accession>
<protein>
    <submittedName>
        <fullName evidence="1">Murein L,D-transpeptidase catalytic domain family protein</fullName>
    </submittedName>
</protein>
<dbReference type="Pfam" id="PF13645">
    <property type="entry name" value="YkuD_2"/>
    <property type="match status" value="1"/>
</dbReference>
<name>A0ABT0AG47_9SPHN</name>
<dbReference type="PROSITE" id="PS51318">
    <property type="entry name" value="TAT"/>
    <property type="match status" value="1"/>
</dbReference>
<comment type="caution">
    <text evidence="1">The sequence shown here is derived from an EMBL/GenBank/DDBJ whole genome shotgun (WGS) entry which is preliminary data.</text>
</comment>
<dbReference type="EMBL" id="JALHAT010000034">
    <property type="protein sequence ID" value="MCJ1962170.1"/>
    <property type="molecule type" value="Genomic_DNA"/>
</dbReference>